<evidence type="ECO:0000313" key="3">
    <source>
        <dbReference type="Proteomes" id="UP000192578"/>
    </source>
</evidence>
<dbReference type="EMBL" id="MTYJ01000023">
    <property type="protein sequence ID" value="OQV21364.1"/>
    <property type="molecule type" value="Genomic_DNA"/>
</dbReference>
<protein>
    <recommendedName>
        <fullName evidence="1">RAD3-like helicase DEAD domain-containing protein</fullName>
    </recommendedName>
</protein>
<evidence type="ECO:0000313" key="2">
    <source>
        <dbReference type="EMBL" id="OQV21364.1"/>
    </source>
</evidence>
<sequence>MAHHRTVIIDTVPVYLPADSDASINYVAESLIRPLQSGNSYSCSELFDQSYQTRIQVPVFEDITIAAFGDPANMCINKNIQGKLKEASNSEKNAACRATVRCGRCPFYNNVFNIVAGIDLPVLSAFLPDLEDFSIKMDKANICPYYAALSRMSTADVVVTTYEALKGTLNGQRLPKERLVLDRDTYLVCDDPFAMEQMLEDCYNFALSVSALQRVITLSVERKRFLWEKQLNLLPEPSQVKHDFYSSLGCFCEILDKVGHVLTGRIPFSPETPKGRLKLLADLGLQKVSPKVLLELLTLLRADVFDVGRLQTRQRSTLIQDLQNVQQFLTNLTDPDVSHCLFSGESAGKNPFHFWPDRPEGVPDAEIDVATLNFKFFGVSVNPAIAALRRRGVGVLLTFGTMVPLSFAAIEPIGSFRILRLPYFESLRQSLSRTVFSGIFAFGPDDVPFLSASVQRETPRYILALGRSIRRIFEAMLPDKVLILFPSMTYYESCSAVWKADNTLDQFTDGLRLVQNCGGQNCTICVGHMAFWQRHSQHVVTFARGAALDGICGGFQAVVAVALPYQFVGDNKITMKKSSLKAFKAAAFHFYTQEAVNAAASPWIRATCLDPSSVYRGRVYIALDSRFTSHKQFLPHSLQQGMKEYTTFNEGMRQLTEFLRRIQPWDITTGGDAIDPDVLSHIRLLHRSVQFDHVQGAKIDVVNRLFDLIEQFRTDENIDLLATGVVDAIHVEQQFEGWEFSVYFLPWLMGFGQYFLRSAQQRYWPVVVQNLLKQVGDRIAEDPNRSWPNFTLDADVTSPHRRCHVQ</sequence>
<dbReference type="Pfam" id="PF06733">
    <property type="entry name" value="DEAD_2"/>
    <property type="match status" value="1"/>
</dbReference>
<organism evidence="2 3">
    <name type="scientific">Hypsibius exemplaris</name>
    <name type="common">Freshwater tardigrade</name>
    <dbReference type="NCBI Taxonomy" id="2072580"/>
    <lineage>
        <taxon>Eukaryota</taxon>
        <taxon>Metazoa</taxon>
        <taxon>Ecdysozoa</taxon>
        <taxon>Tardigrada</taxon>
        <taxon>Eutardigrada</taxon>
        <taxon>Parachela</taxon>
        <taxon>Hypsibioidea</taxon>
        <taxon>Hypsibiidae</taxon>
        <taxon>Hypsibius</taxon>
    </lineage>
</organism>
<keyword evidence="3" id="KW-1185">Reference proteome</keyword>
<dbReference type="GO" id="GO:0010569">
    <property type="term" value="P:regulation of double-strand break repair via homologous recombination"/>
    <property type="evidence" value="ECO:0007669"/>
    <property type="project" value="TreeGrafter"/>
</dbReference>
<dbReference type="AlphaFoldDB" id="A0A1W0X1M2"/>
<dbReference type="GO" id="GO:0070182">
    <property type="term" value="F:DNA polymerase binding"/>
    <property type="evidence" value="ECO:0007669"/>
    <property type="project" value="TreeGrafter"/>
</dbReference>
<dbReference type="InterPro" id="IPR045028">
    <property type="entry name" value="DinG/Rad3-like"/>
</dbReference>
<gene>
    <name evidence="2" type="ORF">BV898_04573</name>
</gene>
<dbReference type="InterPro" id="IPR027417">
    <property type="entry name" value="P-loop_NTPase"/>
</dbReference>
<dbReference type="PANTHER" id="PTHR11472">
    <property type="entry name" value="DNA REPAIR DEAD HELICASE RAD3/XP-D SUBFAMILY MEMBER"/>
    <property type="match status" value="1"/>
</dbReference>
<dbReference type="PANTHER" id="PTHR11472:SF34">
    <property type="entry name" value="REGULATOR OF TELOMERE ELONGATION HELICASE 1"/>
    <property type="match status" value="1"/>
</dbReference>
<dbReference type="GO" id="GO:0005634">
    <property type="term" value="C:nucleus"/>
    <property type="evidence" value="ECO:0007669"/>
    <property type="project" value="TreeGrafter"/>
</dbReference>
<dbReference type="Gene3D" id="3.40.50.300">
    <property type="entry name" value="P-loop containing nucleotide triphosphate hydrolases"/>
    <property type="match status" value="2"/>
</dbReference>
<dbReference type="InterPro" id="IPR010614">
    <property type="entry name" value="RAD3-like_helicase_DEAD"/>
</dbReference>
<dbReference type="GO" id="GO:0045910">
    <property type="term" value="P:negative regulation of DNA recombination"/>
    <property type="evidence" value="ECO:0007669"/>
    <property type="project" value="TreeGrafter"/>
</dbReference>
<dbReference type="GO" id="GO:0005524">
    <property type="term" value="F:ATP binding"/>
    <property type="evidence" value="ECO:0007669"/>
    <property type="project" value="InterPro"/>
</dbReference>
<dbReference type="Proteomes" id="UP000192578">
    <property type="component" value="Unassembled WGS sequence"/>
</dbReference>
<name>A0A1W0X1M2_HYPEX</name>
<accession>A0A1W0X1M2</accession>
<dbReference type="GO" id="GO:0003678">
    <property type="term" value="F:DNA helicase activity"/>
    <property type="evidence" value="ECO:0007669"/>
    <property type="project" value="InterPro"/>
</dbReference>
<proteinExistence type="predicted"/>
<dbReference type="GO" id="GO:0003677">
    <property type="term" value="F:DNA binding"/>
    <property type="evidence" value="ECO:0007669"/>
    <property type="project" value="InterPro"/>
</dbReference>
<feature type="domain" description="RAD3-like helicase DEAD" evidence="1">
    <location>
        <begin position="61"/>
        <end position="210"/>
    </location>
</feature>
<evidence type="ECO:0000259" key="1">
    <source>
        <dbReference type="Pfam" id="PF06733"/>
    </source>
</evidence>
<dbReference type="GO" id="GO:1904430">
    <property type="term" value="P:negative regulation of t-circle formation"/>
    <property type="evidence" value="ECO:0007669"/>
    <property type="project" value="TreeGrafter"/>
</dbReference>
<dbReference type="OrthoDB" id="10579853at2759"/>
<comment type="caution">
    <text evidence="2">The sequence shown here is derived from an EMBL/GenBank/DDBJ whole genome shotgun (WGS) entry which is preliminary data.</text>
</comment>
<dbReference type="GO" id="GO:0090657">
    <property type="term" value="P:telomeric loop disassembly"/>
    <property type="evidence" value="ECO:0007669"/>
    <property type="project" value="TreeGrafter"/>
</dbReference>
<reference evidence="3" key="1">
    <citation type="submission" date="2017-01" db="EMBL/GenBank/DDBJ databases">
        <title>Comparative genomics of anhydrobiosis in the tardigrade Hypsibius dujardini.</title>
        <authorList>
            <person name="Yoshida Y."/>
            <person name="Koutsovoulos G."/>
            <person name="Laetsch D."/>
            <person name="Stevens L."/>
            <person name="Kumar S."/>
            <person name="Horikawa D."/>
            <person name="Ishino K."/>
            <person name="Komine S."/>
            <person name="Tomita M."/>
            <person name="Blaxter M."/>
            <person name="Arakawa K."/>
        </authorList>
    </citation>
    <scope>NUCLEOTIDE SEQUENCE [LARGE SCALE GENOMIC DNA]</scope>
    <source>
        <strain evidence="3">Z151</strain>
    </source>
</reference>